<dbReference type="PROSITE" id="PS51379">
    <property type="entry name" value="4FE4S_FER_2"/>
    <property type="match status" value="2"/>
</dbReference>
<dbReference type="PANTHER" id="PTHR30176">
    <property type="entry name" value="FERREDOXIN-TYPE PROTEIN NAPH"/>
    <property type="match status" value="1"/>
</dbReference>
<evidence type="ECO:0000256" key="4">
    <source>
        <dbReference type="ARBA" id="ARBA00022982"/>
    </source>
</evidence>
<keyword evidence="1" id="KW-0813">Transport</keyword>
<keyword evidence="6" id="KW-0411">Iron-sulfur</keyword>
<evidence type="ECO:0000313" key="10">
    <source>
        <dbReference type="Proteomes" id="UP000503004"/>
    </source>
</evidence>
<proteinExistence type="predicted"/>
<feature type="transmembrane region" description="Helical" evidence="7">
    <location>
        <begin position="70"/>
        <end position="94"/>
    </location>
</feature>
<protein>
    <submittedName>
        <fullName evidence="9">4Fe-4S binding protein</fullName>
    </submittedName>
</protein>
<keyword evidence="3" id="KW-0479">Metal-binding</keyword>
<dbReference type="InterPro" id="IPR051684">
    <property type="entry name" value="Electron_Trans/Redox"/>
</dbReference>
<feature type="transmembrane region" description="Helical" evidence="7">
    <location>
        <begin position="328"/>
        <end position="348"/>
    </location>
</feature>
<sequence>MNALTAKLVEKVRSVPKIQRYRYFWIAVSCTMFLGPLAVLPGLAGNTDLCGKLCMRRFYLYFPGMNWDDLFMHVSVALIGVVAFFVIITFTFFFGRIWCSFICPVGGFSELVSRMLNDRWKIEYRGLPQVQIRYGYLAVYMGLLPLLGVSACTLCNFITVPRFVEALSGGFVGLAFIFSTVGLVNLSLLFLLGFFASKGRAYCQFLCPIGAIDGLVNRLGAKFRFTHHIRVDKQRCTGCTDCAKKCMCGAIKMVDKVAVVDQFSCMSCHDCVDACDWNAIEWTTAPRNKTPKRVKRGIQIHPEPQWQAVVRMQPKPAPTAPVIHWGRVVNGVIVAAFSLFLFATAVWLH</sequence>
<evidence type="ECO:0000256" key="5">
    <source>
        <dbReference type="ARBA" id="ARBA00023004"/>
    </source>
</evidence>
<feature type="transmembrane region" description="Helical" evidence="7">
    <location>
        <begin position="134"/>
        <end position="159"/>
    </location>
</feature>
<keyword evidence="5" id="KW-0408">Iron</keyword>
<dbReference type="InterPro" id="IPR017896">
    <property type="entry name" value="4Fe4S_Fe-S-bd"/>
</dbReference>
<keyword evidence="7" id="KW-0812">Transmembrane</keyword>
<feature type="domain" description="4Fe-4S ferredoxin-type" evidence="8">
    <location>
        <begin position="227"/>
        <end position="256"/>
    </location>
</feature>
<keyword evidence="4" id="KW-0249">Electron transport</keyword>
<dbReference type="Gene3D" id="3.30.70.20">
    <property type="match status" value="1"/>
</dbReference>
<organism evidence="9 10">
    <name type="scientific">Methylococcus geothermalis</name>
    <dbReference type="NCBI Taxonomy" id="2681310"/>
    <lineage>
        <taxon>Bacteria</taxon>
        <taxon>Pseudomonadati</taxon>
        <taxon>Pseudomonadota</taxon>
        <taxon>Gammaproteobacteria</taxon>
        <taxon>Methylococcales</taxon>
        <taxon>Methylococcaceae</taxon>
        <taxon>Methylococcus</taxon>
    </lineage>
</organism>
<evidence type="ECO:0000256" key="7">
    <source>
        <dbReference type="SAM" id="Phobius"/>
    </source>
</evidence>
<feature type="transmembrane region" description="Helical" evidence="7">
    <location>
        <begin position="21"/>
        <end position="39"/>
    </location>
</feature>
<dbReference type="GO" id="GO:0046872">
    <property type="term" value="F:metal ion binding"/>
    <property type="evidence" value="ECO:0007669"/>
    <property type="project" value="UniProtKB-KW"/>
</dbReference>
<gene>
    <name evidence="9" type="ORF">GNH96_01230</name>
</gene>
<reference evidence="10" key="1">
    <citation type="submission" date="2019-12" db="EMBL/GenBank/DDBJ databases">
        <authorList>
            <person name="Awala S.I."/>
            <person name="Rhee S.K."/>
        </authorList>
    </citation>
    <scope>NUCLEOTIDE SEQUENCE [LARGE SCALE GENOMIC DNA]</scope>
    <source>
        <strain evidence="10">IM1</strain>
    </source>
</reference>
<dbReference type="AlphaFoldDB" id="A0A858Q4R6"/>
<keyword evidence="10" id="KW-1185">Reference proteome</keyword>
<dbReference type="Pfam" id="PF12801">
    <property type="entry name" value="Fer4_5"/>
    <property type="match status" value="2"/>
</dbReference>
<dbReference type="PANTHER" id="PTHR30176:SF3">
    <property type="entry name" value="FERREDOXIN-TYPE PROTEIN NAPH"/>
    <property type="match status" value="1"/>
</dbReference>
<evidence type="ECO:0000259" key="8">
    <source>
        <dbReference type="PROSITE" id="PS51379"/>
    </source>
</evidence>
<name>A0A858Q4R6_9GAMM</name>
<keyword evidence="7" id="KW-1133">Transmembrane helix</keyword>
<evidence type="ECO:0000256" key="1">
    <source>
        <dbReference type="ARBA" id="ARBA00022448"/>
    </source>
</evidence>
<evidence type="ECO:0000256" key="3">
    <source>
        <dbReference type="ARBA" id="ARBA00022723"/>
    </source>
</evidence>
<accession>A0A858Q4R6</accession>
<keyword evidence="2" id="KW-0004">4Fe-4S</keyword>
<keyword evidence="7" id="KW-0472">Membrane</keyword>
<dbReference type="EMBL" id="CP046565">
    <property type="protein sequence ID" value="QJD28726.1"/>
    <property type="molecule type" value="Genomic_DNA"/>
</dbReference>
<dbReference type="KEGG" id="metu:GNH96_01230"/>
<evidence type="ECO:0000256" key="2">
    <source>
        <dbReference type="ARBA" id="ARBA00022485"/>
    </source>
</evidence>
<dbReference type="GO" id="GO:0005886">
    <property type="term" value="C:plasma membrane"/>
    <property type="evidence" value="ECO:0007669"/>
    <property type="project" value="TreeGrafter"/>
</dbReference>
<evidence type="ECO:0000256" key="6">
    <source>
        <dbReference type="ARBA" id="ARBA00023014"/>
    </source>
</evidence>
<dbReference type="GO" id="GO:0051539">
    <property type="term" value="F:4 iron, 4 sulfur cluster binding"/>
    <property type="evidence" value="ECO:0007669"/>
    <property type="project" value="UniProtKB-KW"/>
</dbReference>
<dbReference type="SUPFAM" id="SSF54862">
    <property type="entry name" value="4Fe-4S ferredoxins"/>
    <property type="match status" value="1"/>
</dbReference>
<feature type="domain" description="4Fe-4S ferredoxin-type" evidence="8">
    <location>
        <begin position="258"/>
        <end position="285"/>
    </location>
</feature>
<dbReference type="Proteomes" id="UP000503004">
    <property type="component" value="Chromosome"/>
</dbReference>
<feature type="transmembrane region" description="Helical" evidence="7">
    <location>
        <begin position="171"/>
        <end position="196"/>
    </location>
</feature>
<dbReference type="RefSeq" id="WP_169601553.1">
    <property type="nucleotide sequence ID" value="NZ_CP046565.1"/>
</dbReference>
<evidence type="ECO:0000313" key="9">
    <source>
        <dbReference type="EMBL" id="QJD28726.1"/>
    </source>
</evidence>